<dbReference type="STRING" id="477245.TU94_25330"/>
<feature type="domain" description="DUF6299" evidence="2">
    <location>
        <begin position="35"/>
        <end position="146"/>
    </location>
</feature>
<name>A0A0C5GII9_9ACTN</name>
<dbReference type="Pfam" id="PF19816">
    <property type="entry name" value="DUF6299"/>
    <property type="match status" value="1"/>
</dbReference>
<dbReference type="KEGG" id="scw:TU94_25330"/>
<dbReference type="RefSeq" id="WP_044384894.1">
    <property type="nucleotide sequence ID" value="NZ_CP010849.1"/>
</dbReference>
<dbReference type="Proteomes" id="UP000032234">
    <property type="component" value="Chromosome"/>
</dbReference>
<proteinExistence type="predicted"/>
<sequence>MPVRPVLAVLTASAGAALLLTAAPAAGAASAAPAAESVTVDPTGRIAADGTITLSGTYRCTGSTGPVFVSSSVAQGTSSTRHNIGGTRAVCDGVERRWVNSGRPSSASLTPGTARVQTTVTELRPFGFLPLPAFHAVHGQDITLVADPAATA</sequence>
<dbReference type="OrthoDB" id="3873198at2"/>
<dbReference type="HOGENOM" id="CLU_134468_0_0_11"/>
<dbReference type="InterPro" id="IPR046266">
    <property type="entry name" value="DUF6299"/>
</dbReference>
<accession>A0A0C5GII9</accession>
<keyword evidence="1" id="KW-0732">Signal</keyword>
<dbReference type="PATRIC" id="fig|477245.3.peg.5349"/>
<dbReference type="AlphaFoldDB" id="A0A0C5GII9"/>
<keyword evidence="4" id="KW-1185">Reference proteome</keyword>
<feature type="chain" id="PRO_5038987685" description="DUF6299 domain-containing protein" evidence="1">
    <location>
        <begin position="29"/>
        <end position="152"/>
    </location>
</feature>
<dbReference type="EMBL" id="CP010849">
    <property type="protein sequence ID" value="AJP04291.1"/>
    <property type="molecule type" value="Genomic_DNA"/>
</dbReference>
<feature type="signal peptide" evidence="1">
    <location>
        <begin position="1"/>
        <end position="28"/>
    </location>
</feature>
<evidence type="ECO:0000256" key="1">
    <source>
        <dbReference type="SAM" id="SignalP"/>
    </source>
</evidence>
<evidence type="ECO:0000313" key="3">
    <source>
        <dbReference type="EMBL" id="AJP04291.1"/>
    </source>
</evidence>
<evidence type="ECO:0000259" key="2">
    <source>
        <dbReference type="Pfam" id="PF19816"/>
    </source>
</evidence>
<protein>
    <recommendedName>
        <fullName evidence="2">DUF6299 domain-containing protein</fullName>
    </recommendedName>
</protein>
<reference evidence="3 4" key="1">
    <citation type="submission" date="2015-02" db="EMBL/GenBank/DDBJ databases">
        <title>Genome sequence of thermotolerant Streptomyces cyaneogriseus subsp. Noncyanogenus NMWT1, the producer of nematocidal antibiotics nemadectin.</title>
        <authorList>
            <person name="Wang H."/>
            <person name="Li C."/>
            <person name="Xiang W."/>
            <person name="Wang X."/>
        </authorList>
    </citation>
    <scope>NUCLEOTIDE SEQUENCE [LARGE SCALE GENOMIC DNA]</scope>
    <source>
        <strain evidence="3 4">NMWT 1</strain>
    </source>
</reference>
<gene>
    <name evidence="3" type="ORF">TU94_25330</name>
</gene>
<evidence type="ECO:0000313" key="4">
    <source>
        <dbReference type="Proteomes" id="UP000032234"/>
    </source>
</evidence>
<organism evidence="3 4">
    <name type="scientific">Streptomyces cyaneogriseus subsp. noncyanogenus</name>
    <dbReference type="NCBI Taxonomy" id="477245"/>
    <lineage>
        <taxon>Bacteria</taxon>
        <taxon>Bacillati</taxon>
        <taxon>Actinomycetota</taxon>
        <taxon>Actinomycetes</taxon>
        <taxon>Kitasatosporales</taxon>
        <taxon>Streptomycetaceae</taxon>
        <taxon>Streptomyces</taxon>
    </lineage>
</organism>